<dbReference type="GO" id="GO:0005634">
    <property type="term" value="C:nucleus"/>
    <property type="evidence" value="ECO:0007669"/>
    <property type="project" value="UniProtKB-SubCell"/>
</dbReference>
<keyword evidence="5" id="KW-0862">Zinc</keyword>
<gene>
    <name evidence="11" type="ORF">NHX12_022096</name>
</gene>
<keyword evidence="4 8" id="KW-0863">Zinc-finger</keyword>
<dbReference type="GO" id="GO:0005694">
    <property type="term" value="C:chromosome"/>
    <property type="evidence" value="ECO:0007669"/>
    <property type="project" value="UniProtKB-ARBA"/>
</dbReference>
<dbReference type="GO" id="GO:0003700">
    <property type="term" value="F:DNA-binding transcription factor activity"/>
    <property type="evidence" value="ECO:0007669"/>
    <property type="project" value="TreeGrafter"/>
</dbReference>
<feature type="region of interest" description="Disordered" evidence="9">
    <location>
        <begin position="59"/>
        <end position="147"/>
    </location>
</feature>
<reference evidence="11" key="1">
    <citation type="submission" date="2022-07" db="EMBL/GenBank/DDBJ databases">
        <title>Chromosome-level genome of Muraenolepis orangiensis.</title>
        <authorList>
            <person name="Kim J."/>
        </authorList>
    </citation>
    <scope>NUCLEOTIDE SEQUENCE</scope>
    <source>
        <strain evidence="11">KU_S4_2022</strain>
        <tissue evidence="11">Muscle</tissue>
    </source>
</reference>
<evidence type="ECO:0000256" key="8">
    <source>
        <dbReference type="PROSITE-ProRule" id="PRU00042"/>
    </source>
</evidence>
<dbReference type="Pfam" id="PF00096">
    <property type="entry name" value="zf-C2H2"/>
    <property type="match status" value="2"/>
</dbReference>
<keyword evidence="6" id="KW-0238">DNA-binding</keyword>
<dbReference type="Gene3D" id="3.30.160.60">
    <property type="entry name" value="Classic Zinc Finger"/>
    <property type="match status" value="3"/>
</dbReference>
<feature type="non-terminal residue" evidence="11">
    <location>
        <position position="343"/>
    </location>
</feature>
<protein>
    <recommendedName>
        <fullName evidence="10">C2H2-type domain-containing protein</fullName>
    </recommendedName>
</protein>
<keyword evidence="2" id="KW-0479">Metal-binding</keyword>
<dbReference type="PANTHER" id="PTHR24404">
    <property type="entry name" value="ZINC FINGER PROTEIN"/>
    <property type="match status" value="1"/>
</dbReference>
<dbReference type="FunFam" id="3.30.160.60:FF:001732">
    <property type="entry name" value="Zgc:162936"/>
    <property type="match status" value="1"/>
</dbReference>
<feature type="compositionally biased region" description="Basic and acidic residues" evidence="9">
    <location>
        <begin position="90"/>
        <end position="108"/>
    </location>
</feature>
<dbReference type="GO" id="GO:0006357">
    <property type="term" value="P:regulation of transcription by RNA polymerase II"/>
    <property type="evidence" value="ECO:0007669"/>
    <property type="project" value="TreeGrafter"/>
</dbReference>
<keyword evidence="12" id="KW-1185">Reference proteome</keyword>
<organism evidence="11 12">
    <name type="scientific">Muraenolepis orangiensis</name>
    <name type="common">Patagonian moray cod</name>
    <dbReference type="NCBI Taxonomy" id="630683"/>
    <lineage>
        <taxon>Eukaryota</taxon>
        <taxon>Metazoa</taxon>
        <taxon>Chordata</taxon>
        <taxon>Craniata</taxon>
        <taxon>Vertebrata</taxon>
        <taxon>Euteleostomi</taxon>
        <taxon>Actinopterygii</taxon>
        <taxon>Neopterygii</taxon>
        <taxon>Teleostei</taxon>
        <taxon>Neoteleostei</taxon>
        <taxon>Acanthomorphata</taxon>
        <taxon>Zeiogadaria</taxon>
        <taxon>Gadariae</taxon>
        <taxon>Gadiformes</taxon>
        <taxon>Muraenolepidoidei</taxon>
        <taxon>Muraenolepididae</taxon>
        <taxon>Muraenolepis</taxon>
    </lineage>
</organism>
<dbReference type="FunFam" id="3.30.160.60:FF:000710">
    <property type="entry name" value="Zinc finger protein 768"/>
    <property type="match status" value="1"/>
</dbReference>
<dbReference type="GO" id="GO:0000978">
    <property type="term" value="F:RNA polymerase II cis-regulatory region sequence-specific DNA binding"/>
    <property type="evidence" value="ECO:0007669"/>
    <property type="project" value="TreeGrafter"/>
</dbReference>
<dbReference type="PROSITE" id="PS00028">
    <property type="entry name" value="ZINC_FINGER_C2H2_1"/>
    <property type="match status" value="3"/>
</dbReference>
<name>A0A9Q0IR12_9TELE</name>
<evidence type="ECO:0000313" key="11">
    <source>
        <dbReference type="EMBL" id="KAJ3610002.1"/>
    </source>
</evidence>
<evidence type="ECO:0000256" key="2">
    <source>
        <dbReference type="ARBA" id="ARBA00022723"/>
    </source>
</evidence>
<evidence type="ECO:0000256" key="4">
    <source>
        <dbReference type="ARBA" id="ARBA00022771"/>
    </source>
</evidence>
<feature type="domain" description="C2H2-type" evidence="10">
    <location>
        <begin position="187"/>
        <end position="214"/>
    </location>
</feature>
<evidence type="ECO:0000256" key="9">
    <source>
        <dbReference type="SAM" id="MobiDB-lite"/>
    </source>
</evidence>
<comment type="subcellular location">
    <subcellularLocation>
        <location evidence="1">Nucleus</location>
    </subcellularLocation>
</comment>
<dbReference type="PANTHER" id="PTHR24404:SF106">
    <property type="entry name" value="C2H2-TYPE DOMAIN-CONTAINING PROTEIN"/>
    <property type="match status" value="1"/>
</dbReference>
<dbReference type="AlphaFoldDB" id="A0A9Q0IR12"/>
<dbReference type="GO" id="GO:0008270">
    <property type="term" value="F:zinc ion binding"/>
    <property type="evidence" value="ECO:0007669"/>
    <property type="project" value="UniProtKB-KW"/>
</dbReference>
<dbReference type="OrthoDB" id="654211at2759"/>
<accession>A0A9Q0IR12</accession>
<comment type="caution">
    <text evidence="11">The sequence shown here is derived from an EMBL/GenBank/DDBJ whole genome shotgun (WGS) entry which is preliminary data.</text>
</comment>
<dbReference type="InterPro" id="IPR036236">
    <property type="entry name" value="Znf_C2H2_sf"/>
</dbReference>
<dbReference type="InterPro" id="IPR013087">
    <property type="entry name" value="Znf_C2H2_type"/>
</dbReference>
<dbReference type="GO" id="GO:0045893">
    <property type="term" value="P:positive regulation of DNA-templated transcription"/>
    <property type="evidence" value="ECO:0007669"/>
    <property type="project" value="UniProtKB-ARBA"/>
</dbReference>
<dbReference type="EMBL" id="JANIIK010000038">
    <property type="protein sequence ID" value="KAJ3610002.1"/>
    <property type="molecule type" value="Genomic_DNA"/>
</dbReference>
<evidence type="ECO:0000313" key="12">
    <source>
        <dbReference type="Proteomes" id="UP001148018"/>
    </source>
</evidence>
<dbReference type="PROSITE" id="PS50157">
    <property type="entry name" value="ZINC_FINGER_C2H2_2"/>
    <property type="match status" value="3"/>
</dbReference>
<evidence type="ECO:0000256" key="3">
    <source>
        <dbReference type="ARBA" id="ARBA00022737"/>
    </source>
</evidence>
<dbReference type="SMART" id="SM00355">
    <property type="entry name" value="ZnF_C2H2"/>
    <property type="match status" value="3"/>
</dbReference>
<proteinExistence type="predicted"/>
<feature type="domain" description="C2H2-type" evidence="10">
    <location>
        <begin position="158"/>
        <end position="186"/>
    </location>
</feature>
<evidence type="ECO:0000256" key="6">
    <source>
        <dbReference type="ARBA" id="ARBA00023125"/>
    </source>
</evidence>
<feature type="domain" description="C2H2-type" evidence="10">
    <location>
        <begin position="215"/>
        <end position="242"/>
    </location>
</feature>
<sequence length="343" mass="38879">MSSDLLLRSLVTERLSAAAEEIFGLFEKTIGGYQREVAHLRRELLQLREMRPVVQLAVQRTNDSEASEGASKAVQFPSPAETQTPALRGMKKERGDFDSDPVLEKDIPSVHGHTALSPPQPCSDRSSDAPNHSKSNPSASSQSHESCEPSELGRRVLRTCRFCSFQCSVLSDLVRHIKRLHAGEKPFPCPECDKAFKSGHHLVAHLRVHTGERPHRCPCCARSFSQRSNLRRHMSLHTGQKRYFCEKCGQMNLILPSLKISKLRLTQFSTPHMLCHRSSKLSFRRLEELQCQVLEADLDSQCPGSQTRKTQRLKQEAQEVIAKHQRQRQTKKNKHQVAGRLTR</sequence>
<evidence type="ECO:0000256" key="1">
    <source>
        <dbReference type="ARBA" id="ARBA00004123"/>
    </source>
</evidence>
<dbReference type="InterPro" id="IPR050589">
    <property type="entry name" value="Ikaros_C2H2-ZF"/>
</dbReference>
<evidence type="ECO:0000259" key="10">
    <source>
        <dbReference type="PROSITE" id="PS50157"/>
    </source>
</evidence>
<feature type="compositionally biased region" description="Polar residues" evidence="9">
    <location>
        <begin position="128"/>
        <end position="144"/>
    </location>
</feature>
<keyword evidence="3" id="KW-0677">Repeat</keyword>
<dbReference type="Proteomes" id="UP001148018">
    <property type="component" value="Unassembled WGS sequence"/>
</dbReference>
<evidence type="ECO:0000256" key="5">
    <source>
        <dbReference type="ARBA" id="ARBA00022833"/>
    </source>
</evidence>
<dbReference type="SUPFAM" id="SSF57667">
    <property type="entry name" value="beta-beta-alpha zinc fingers"/>
    <property type="match status" value="2"/>
</dbReference>
<evidence type="ECO:0000256" key="7">
    <source>
        <dbReference type="ARBA" id="ARBA00023242"/>
    </source>
</evidence>
<feature type="region of interest" description="Disordered" evidence="9">
    <location>
        <begin position="323"/>
        <end position="343"/>
    </location>
</feature>
<keyword evidence="7" id="KW-0539">Nucleus</keyword>